<comment type="similarity">
    <text evidence="6">Belongs to the acetyltransferase family. OlsB subfamily.</text>
</comment>
<evidence type="ECO:0000313" key="11">
    <source>
        <dbReference type="EMBL" id="SEI46248.1"/>
    </source>
</evidence>
<protein>
    <recommendedName>
        <fullName evidence="8">L-ornithine N(alpha)-acyltransferase</fullName>
        <ecNumber evidence="7">2.3.2.30</ecNumber>
    </recommendedName>
</protein>
<dbReference type="InterPro" id="IPR016181">
    <property type="entry name" value="Acyl_CoA_acyltransferase"/>
</dbReference>
<reference evidence="11 12" key="1">
    <citation type="submission" date="2016-10" db="EMBL/GenBank/DDBJ databases">
        <authorList>
            <person name="de Groot N.N."/>
        </authorList>
    </citation>
    <scope>NUCLEOTIDE SEQUENCE [LARGE SCALE GENOMIC DNA]</scope>
    <source>
        <strain evidence="11 12">DSM 29340</strain>
    </source>
</reference>
<evidence type="ECO:0000256" key="6">
    <source>
        <dbReference type="ARBA" id="ARBA00038095"/>
    </source>
</evidence>
<evidence type="ECO:0000256" key="9">
    <source>
        <dbReference type="ARBA" id="ARBA00045724"/>
    </source>
</evidence>
<dbReference type="STRING" id="1227549.SAMN05444007_101265"/>
<accession>A0A1H6QR02</accession>
<evidence type="ECO:0000313" key="12">
    <source>
        <dbReference type="Proteomes" id="UP000199379"/>
    </source>
</evidence>
<gene>
    <name evidence="11" type="ORF">SAMN05444007_101265</name>
</gene>
<comment type="function">
    <text evidence="9">Catalyzes the first step in the biosynthesis of ornithine lipids, which are phosphorus-free membrane lipids. Catalyzes the 3-hydroxyacyl-acyl carrier protein-dependent acylation of ornithine to form lyso-ornithine lipid (LOL).</text>
</comment>
<evidence type="ECO:0000256" key="8">
    <source>
        <dbReference type="ARBA" id="ARBA00039866"/>
    </source>
</evidence>
<evidence type="ECO:0000256" key="5">
    <source>
        <dbReference type="ARBA" id="ARBA00023315"/>
    </source>
</evidence>
<comment type="catalytic activity">
    <reaction evidence="10">
        <text>a (3R)-hydroxyacyl-[ACP] + L-ornithine = a lyso-ornithine lipid + holo-[ACP] + H(+)</text>
        <dbReference type="Rhea" id="RHEA:20633"/>
        <dbReference type="Rhea" id="RHEA-COMP:9685"/>
        <dbReference type="Rhea" id="RHEA-COMP:9945"/>
        <dbReference type="ChEBI" id="CHEBI:15378"/>
        <dbReference type="ChEBI" id="CHEBI:46911"/>
        <dbReference type="ChEBI" id="CHEBI:64479"/>
        <dbReference type="ChEBI" id="CHEBI:78827"/>
        <dbReference type="ChEBI" id="CHEBI:138482"/>
        <dbReference type="EC" id="2.3.2.30"/>
    </reaction>
    <physiologicalReaction direction="left-to-right" evidence="10">
        <dbReference type="Rhea" id="RHEA:20634"/>
    </physiologicalReaction>
</comment>
<dbReference type="SUPFAM" id="SSF55729">
    <property type="entry name" value="Acyl-CoA N-acyltransferases (Nat)"/>
    <property type="match status" value="1"/>
</dbReference>
<keyword evidence="3 11" id="KW-0808">Transferase</keyword>
<proteinExistence type="inferred from homology"/>
<name>A0A1H6QR02_9RHOB</name>
<dbReference type="Gene3D" id="3.40.630.30">
    <property type="match status" value="1"/>
</dbReference>
<keyword evidence="12" id="KW-1185">Reference proteome</keyword>
<dbReference type="PANTHER" id="PTHR37323">
    <property type="entry name" value="GCN5-RELATED N-ACETYLTRANSFERASE"/>
    <property type="match status" value="1"/>
</dbReference>
<comment type="pathway">
    <text evidence="1">Lipid metabolism.</text>
</comment>
<dbReference type="EMBL" id="FNYD01000001">
    <property type="protein sequence ID" value="SEI46248.1"/>
    <property type="molecule type" value="Genomic_DNA"/>
</dbReference>
<dbReference type="InterPro" id="IPR052351">
    <property type="entry name" value="Ornithine_N-alpha-AT"/>
</dbReference>
<evidence type="ECO:0000256" key="10">
    <source>
        <dbReference type="ARBA" id="ARBA00047785"/>
    </source>
</evidence>
<dbReference type="Pfam" id="PF13444">
    <property type="entry name" value="Acetyltransf_5"/>
    <property type="match status" value="1"/>
</dbReference>
<dbReference type="GO" id="GO:0006629">
    <property type="term" value="P:lipid metabolic process"/>
    <property type="evidence" value="ECO:0007669"/>
    <property type="project" value="UniProtKB-KW"/>
</dbReference>
<dbReference type="RefSeq" id="WP_229724146.1">
    <property type="nucleotide sequence ID" value="NZ_BMGV01000001.1"/>
</dbReference>
<evidence type="ECO:0000256" key="3">
    <source>
        <dbReference type="ARBA" id="ARBA00022679"/>
    </source>
</evidence>
<keyword evidence="4" id="KW-0443">Lipid metabolism</keyword>
<evidence type="ECO:0000256" key="2">
    <source>
        <dbReference type="ARBA" id="ARBA00022516"/>
    </source>
</evidence>
<organism evidence="11 12">
    <name type="scientific">Cribrihabitans marinus</name>
    <dbReference type="NCBI Taxonomy" id="1227549"/>
    <lineage>
        <taxon>Bacteria</taxon>
        <taxon>Pseudomonadati</taxon>
        <taxon>Pseudomonadota</taxon>
        <taxon>Alphaproteobacteria</taxon>
        <taxon>Rhodobacterales</taxon>
        <taxon>Paracoccaceae</taxon>
        <taxon>Cribrihabitans</taxon>
    </lineage>
</organism>
<keyword evidence="2" id="KW-0444">Lipid biosynthesis</keyword>
<keyword evidence="5 11" id="KW-0012">Acyltransferase</keyword>
<dbReference type="PANTHER" id="PTHR37323:SF1">
    <property type="entry name" value="L-ORNITHINE N(ALPHA)-ACYLTRANSFERASE"/>
    <property type="match status" value="1"/>
</dbReference>
<evidence type="ECO:0000256" key="7">
    <source>
        <dbReference type="ARBA" id="ARBA00039058"/>
    </source>
</evidence>
<evidence type="ECO:0000256" key="4">
    <source>
        <dbReference type="ARBA" id="ARBA00023098"/>
    </source>
</evidence>
<dbReference type="EC" id="2.3.2.30" evidence="7"/>
<evidence type="ECO:0000256" key="1">
    <source>
        <dbReference type="ARBA" id="ARBA00005189"/>
    </source>
</evidence>
<sequence>MPQILLSKGRYRARRAESPADIDAAQALRTRAFGTDQPDRDGFDDQFTHVLVEDMQRDAQAVCCFRILTLADGRHIGRSCAAETYDLSALERYRGPMAELGRFCTLADGPDADILRVAWGALTVWVDRGGIEMLFGCASFAGTDPARHREALALLGHRYLAPEDWRPGIKARDVYRFGQPPGPPPDAERAMRGMPPLLRSYLAMGGRVSDHAVIDRRMNTLHVFTGLEIRAIPPARKRLLRVVAG</sequence>
<dbReference type="GO" id="GO:0043810">
    <property type="term" value="F:ornithine-acyl [acyl carrier protein] N-acyltransferase activity"/>
    <property type="evidence" value="ECO:0007669"/>
    <property type="project" value="UniProtKB-EC"/>
</dbReference>
<dbReference type="Proteomes" id="UP000199379">
    <property type="component" value="Unassembled WGS sequence"/>
</dbReference>
<dbReference type="AlphaFoldDB" id="A0A1H6QR02"/>